<protein>
    <submittedName>
        <fullName evidence="1">Uncharacterized protein</fullName>
    </submittedName>
</protein>
<organism evidence="1 2">
    <name type="scientific">Trametes sanguinea</name>
    <dbReference type="NCBI Taxonomy" id="158606"/>
    <lineage>
        <taxon>Eukaryota</taxon>
        <taxon>Fungi</taxon>
        <taxon>Dikarya</taxon>
        <taxon>Basidiomycota</taxon>
        <taxon>Agaricomycotina</taxon>
        <taxon>Agaricomycetes</taxon>
        <taxon>Polyporales</taxon>
        <taxon>Polyporaceae</taxon>
        <taxon>Trametes</taxon>
    </lineage>
</organism>
<reference evidence="1" key="1">
    <citation type="submission" date="2022-08" db="EMBL/GenBank/DDBJ databases">
        <title>Genome Sequence of Pycnoporus sanguineus.</title>
        <authorList>
            <person name="Buettner E."/>
        </authorList>
    </citation>
    <scope>NUCLEOTIDE SEQUENCE</scope>
    <source>
        <strain evidence="1">CG-C14</strain>
    </source>
</reference>
<sequence>MFVSQELQKANEEASADPHQQISLELIKEIASQWRTMSQEKHVNAVGSWWRGGRTPLLLPSQTSRTRTGILLIAVCNQFNRPYVFYMSKRITQFSLSTTAQWETINQFAMQAEAACIGDLESEVVRSCKDKLQDLKNRTAALISNKLKQASVHGQARKMFYVNFEEHIRLHHGVILEGWSTRVTFTAPGKFNSIPELQTLYTAWDTGATRSHSLTNTKWHKWILVYKKQHDLDAMATDYEDADDAQPLLFPTLPSPTPPSPASVSIPQPPPVPHAAALTSAPLPPPPSDPACTPSPSTLSSVSATTTTAPMSASIGNEFPRPQNPSPLAAAADYRTLTVPPAPIARYKHPHMNTFQFWCLTALSLKYSGLGSIARRTREMVSTDCARPGLITRAWVS</sequence>
<accession>A0ACC1QBB0</accession>
<dbReference type="Proteomes" id="UP001144978">
    <property type="component" value="Unassembled WGS sequence"/>
</dbReference>
<gene>
    <name evidence="1" type="ORF">NUW54_g159</name>
</gene>
<keyword evidence="2" id="KW-1185">Reference proteome</keyword>
<evidence type="ECO:0000313" key="2">
    <source>
        <dbReference type="Proteomes" id="UP001144978"/>
    </source>
</evidence>
<dbReference type="EMBL" id="JANSHE010000019">
    <property type="protein sequence ID" value="KAJ3019135.1"/>
    <property type="molecule type" value="Genomic_DNA"/>
</dbReference>
<evidence type="ECO:0000313" key="1">
    <source>
        <dbReference type="EMBL" id="KAJ3019135.1"/>
    </source>
</evidence>
<proteinExistence type="predicted"/>
<name>A0ACC1QBB0_9APHY</name>
<comment type="caution">
    <text evidence="1">The sequence shown here is derived from an EMBL/GenBank/DDBJ whole genome shotgun (WGS) entry which is preliminary data.</text>
</comment>